<evidence type="ECO:0000256" key="2">
    <source>
        <dbReference type="ARBA" id="ARBA00022475"/>
    </source>
</evidence>
<accession>A0A072RDU3</accession>
<feature type="transmembrane region" description="Helical" evidence="6">
    <location>
        <begin position="164"/>
        <end position="185"/>
    </location>
</feature>
<keyword evidence="4 6" id="KW-1133">Transmembrane helix</keyword>
<evidence type="ECO:0000256" key="1">
    <source>
        <dbReference type="ARBA" id="ARBA00004651"/>
    </source>
</evidence>
<feature type="transmembrane region" description="Helical" evidence="6">
    <location>
        <begin position="253"/>
        <end position="271"/>
    </location>
</feature>
<proteinExistence type="predicted"/>
<keyword evidence="7" id="KW-0732">Signal</keyword>
<dbReference type="GO" id="GO:0022857">
    <property type="term" value="F:transmembrane transporter activity"/>
    <property type="evidence" value="ECO:0007669"/>
    <property type="project" value="InterPro"/>
</dbReference>
<dbReference type="EMBL" id="ASIV01000005">
    <property type="protein sequence ID" value="KEG19644.1"/>
    <property type="molecule type" value="Genomic_DNA"/>
</dbReference>
<dbReference type="PANTHER" id="PTHR23513">
    <property type="entry name" value="INTEGRAL MEMBRANE EFFLUX PROTEIN-RELATED"/>
    <property type="match status" value="1"/>
</dbReference>
<dbReference type="InterPro" id="IPR011701">
    <property type="entry name" value="MFS"/>
</dbReference>
<feature type="transmembrane region" description="Helical" evidence="6">
    <location>
        <begin position="217"/>
        <end position="241"/>
    </location>
</feature>
<evidence type="ECO:0000256" key="4">
    <source>
        <dbReference type="ARBA" id="ARBA00022989"/>
    </source>
</evidence>
<comment type="caution">
    <text evidence="9">The sequence shown here is derived from an EMBL/GenBank/DDBJ whole genome shotgun (WGS) entry which is preliminary data.</text>
</comment>
<feature type="transmembrane region" description="Helical" evidence="6">
    <location>
        <begin position="370"/>
        <end position="392"/>
    </location>
</feature>
<feature type="transmembrane region" description="Helical" evidence="6">
    <location>
        <begin position="71"/>
        <end position="89"/>
    </location>
</feature>
<evidence type="ECO:0000256" key="3">
    <source>
        <dbReference type="ARBA" id="ARBA00022692"/>
    </source>
</evidence>
<dbReference type="Gene3D" id="1.20.1250.20">
    <property type="entry name" value="MFS general substrate transporter like domains"/>
    <property type="match status" value="1"/>
</dbReference>
<feature type="domain" description="Major facilitator superfamily (MFS) profile" evidence="8">
    <location>
        <begin position="167"/>
        <end position="402"/>
    </location>
</feature>
<reference evidence="9 10" key="1">
    <citation type="submission" date="2013-04" db="EMBL/GenBank/DDBJ databases">
        <title>The Genome Sequence of Bartonella bacilliformis Ver097.</title>
        <authorList>
            <consortium name="The Broad Institute Genomics Platform"/>
            <consortium name="The Broad Institute Genome Sequencing Center for Infectious Disease"/>
            <person name="Feldgarden M."/>
            <person name="Kirby J."/>
            <person name="Birtles R."/>
            <person name="Dasch G."/>
            <person name="Hendrix L."/>
            <person name="Koehler J."/>
            <person name="Walker B."/>
            <person name="Young S.K."/>
            <person name="Zeng Q."/>
            <person name="Gargeya S."/>
            <person name="Fitzgerald M."/>
            <person name="Haas B."/>
            <person name="Abouelleil A."/>
            <person name="Allen A.W."/>
            <person name="Alvarado L."/>
            <person name="Arachchi H.M."/>
            <person name="Berlin A.M."/>
            <person name="Chapman S.B."/>
            <person name="Gainer-Dewar J."/>
            <person name="Goldberg J."/>
            <person name="Griggs A."/>
            <person name="Gujja S."/>
            <person name="Hansen M."/>
            <person name="Howarth C."/>
            <person name="Imamovic A."/>
            <person name="Ireland A."/>
            <person name="Larimer J."/>
            <person name="McCowan C."/>
            <person name="Murphy C."/>
            <person name="Pearson M."/>
            <person name="Poon T.W."/>
            <person name="Priest M."/>
            <person name="Roberts A."/>
            <person name="Saif S."/>
            <person name="Shea T."/>
            <person name="Sisk P."/>
            <person name="Sykes S."/>
            <person name="Wortman J."/>
            <person name="Nusbaum C."/>
            <person name="Birren B."/>
        </authorList>
    </citation>
    <scope>NUCLEOTIDE SEQUENCE [LARGE SCALE GENOMIC DNA]</scope>
    <source>
        <strain evidence="9 10">Ver097</strain>
    </source>
</reference>
<feature type="transmembrane region" description="Helical" evidence="6">
    <location>
        <begin position="40"/>
        <end position="59"/>
    </location>
</feature>
<dbReference type="PATRIC" id="fig|1293911.3.peg.888"/>
<keyword evidence="5 6" id="KW-0472">Membrane</keyword>
<feature type="transmembrane region" description="Helical" evidence="6">
    <location>
        <begin position="342"/>
        <end position="364"/>
    </location>
</feature>
<evidence type="ECO:0000313" key="9">
    <source>
        <dbReference type="EMBL" id="KEG19644.1"/>
    </source>
</evidence>
<dbReference type="InterPro" id="IPR036259">
    <property type="entry name" value="MFS_trans_sf"/>
</dbReference>
<dbReference type="PROSITE" id="PS50850">
    <property type="entry name" value="MFS"/>
    <property type="match status" value="1"/>
</dbReference>
<comment type="subcellular location">
    <subcellularLocation>
        <location evidence="1">Cell membrane</location>
        <topology evidence="1">Multi-pass membrane protein</topology>
    </subcellularLocation>
</comment>
<name>A0A072RDU3_BARBA</name>
<evidence type="ECO:0000256" key="6">
    <source>
        <dbReference type="SAM" id="Phobius"/>
    </source>
</evidence>
<keyword evidence="3 6" id="KW-0812">Transmembrane</keyword>
<feature type="transmembrane region" description="Helical" evidence="6">
    <location>
        <begin position="95"/>
        <end position="120"/>
    </location>
</feature>
<feature type="chain" id="PRO_5001683884" description="Major facilitator superfamily (MFS) profile domain-containing protein" evidence="7">
    <location>
        <begin position="25"/>
        <end position="402"/>
    </location>
</feature>
<dbReference type="SUPFAM" id="SSF103473">
    <property type="entry name" value="MFS general substrate transporter"/>
    <property type="match status" value="1"/>
</dbReference>
<feature type="signal peptide" evidence="7">
    <location>
        <begin position="1"/>
        <end position="24"/>
    </location>
</feature>
<evidence type="ECO:0000313" key="10">
    <source>
        <dbReference type="Proteomes" id="UP000031740"/>
    </source>
</evidence>
<dbReference type="PANTHER" id="PTHR23513:SF6">
    <property type="entry name" value="MAJOR FACILITATOR SUPERFAMILY ASSOCIATED DOMAIN-CONTAINING PROTEIN"/>
    <property type="match status" value="1"/>
</dbReference>
<dbReference type="Proteomes" id="UP000031740">
    <property type="component" value="Unassembled WGS sequence"/>
</dbReference>
<organism evidence="9 10">
    <name type="scientific">Bartonella bacilliformis Ver097</name>
    <dbReference type="NCBI Taxonomy" id="1293911"/>
    <lineage>
        <taxon>Bacteria</taxon>
        <taxon>Pseudomonadati</taxon>
        <taxon>Pseudomonadota</taxon>
        <taxon>Alphaproteobacteria</taxon>
        <taxon>Hyphomicrobiales</taxon>
        <taxon>Bartonellaceae</taxon>
        <taxon>Bartonella</taxon>
    </lineage>
</organism>
<feature type="transmembrane region" description="Helical" evidence="6">
    <location>
        <begin position="283"/>
        <end position="301"/>
    </location>
</feature>
<evidence type="ECO:0000256" key="7">
    <source>
        <dbReference type="SAM" id="SignalP"/>
    </source>
</evidence>
<gene>
    <name evidence="9" type="ORF">H710_00856</name>
</gene>
<dbReference type="STRING" id="1293911.H710_00856"/>
<dbReference type="GO" id="GO:0005886">
    <property type="term" value="C:plasma membrane"/>
    <property type="evidence" value="ECO:0007669"/>
    <property type="project" value="UniProtKB-SubCell"/>
</dbReference>
<feature type="transmembrane region" description="Helical" evidence="6">
    <location>
        <begin position="141"/>
        <end position="158"/>
    </location>
</feature>
<sequence>MLNKYKPVILQFCICLMLTFASLADETAQITFALTLAENTHFISMLLSTGLLCGILANFSAPLLLHQFGAYRLIINIFYIESLLIVIAAFMGSFWAYICLAAGLGSVLALLWSAVMVAIPDFAQNEHQLDWINRVVQTMRNFGYIGGPILGSLFFTYLQHSYGLIYLAVLVLCAGFIVLLCFNLLKINNIKQTKNEHLPHSTKKHLDFIGLFKKKTVFWVLLPLVITIAFSSAENVMLIIYIRKILQFDATSYGWILSSTSIGLVIGPLLFTGFFKTLGESPGACLAAAGIGTGIFCLSLTSNIWVIIISSLLIGIFNGVQNTLMATFIMNNIKKDERKQQMPAYIFIVQSSVLAGFFSAGFIALDYIQISLTIIGIMTILAGCTGIIANLYQQKFKPKSNL</sequence>
<dbReference type="Pfam" id="PF07690">
    <property type="entry name" value="MFS_1"/>
    <property type="match status" value="2"/>
</dbReference>
<protein>
    <recommendedName>
        <fullName evidence="8">Major facilitator superfamily (MFS) profile domain-containing protein</fullName>
    </recommendedName>
</protein>
<evidence type="ECO:0000256" key="5">
    <source>
        <dbReference type="ARBA" id="ARBA00023136"/>
    </source>
</evidence>
<dbReference type="RefSeq" id="WP_041849589.1">
    <property type="nucleotide sequence ID" value="NZ_KL503804.1"/>
</dbReference>
<feature type="transmembrane region" description="Helical" evidence="6">
    <location>
        <begin position="307"/>
        <end position="330"/>
    </location>
</feature>
<dbReference type="HOGENOM" id="CLU_693818_0_0_5"/>
<dbReference type="AlphaFoldDB" id="A0A072RDU3"/>
<evidence type="ECO:0000259" key="8">
    <source>
        <dbReference type="PROSITE" id="PS50850"/>
    </source>
</evidence>
<keyword evidence="2" id="KW-1003">Cell membrane</keyword>
<dbReference type="InterPro" id="IPR020846">
    <property type="entry name" value="MFS_dom"/>
</dbReference>